<dbReference type="EMBL" id="JAIFRP010000021">
    <property type="protein sequence ID" value="KAK2585693.1"/>
    <property type="molecule type" value="Genomic_DNA"/>
</dbReference>
<dbReference type="GO" id="GO:0000055">
    <property type="term" value="P:ribosomal large subunit export from nucleus"/>
    <property type="evidence" value="ECO:0007669"/>
    <property type="project" value="TreeGrafter"/>
</dbReference>
<dbReference type="Gene3D" id="3.40.50.410">
    <property type="entry name" value="von Willebrand factor, type A domain"/>
    <property type="match status" value="1"/>
</dbReference>
<feature type="region of interest" description="Disordered" evidence="4">
    <location>
        <begin position="2429"/>
        <end position="2990"/>
    </location>
</feature>
<dbReference type="InterPro" id="IPR011704">
    <property type="entry name" value="ATPase_dyneun-rel_AAA"/>
</dbReference>
<feature type="compositionally biased region" description="Acidic residues" evidence="4">
    <location>
        <begin position="2505"/>
        <end position="2536"/>
    </location>
</feature>
<keyword evidence="3" id="KW-0175">Coiled coil</keyword>
<feature type="compositionally biased region" description="Basic and acidic residues" evidence="4">
    <location>
        <begin position="2882"/>
        <end position="2902"/>
    </location>
</feature>
<feature type="compositionally biased region" description="Polar residues" evidence="4">
    <location>
        <begin position="2802"/>
        <end position="2832"/>
    </location>
</feature>
<feature type="compositionally biased region" description="Basic and acidic residues" evidence="4">
    <location>
        <begin position="2451"/>
        <end position="2504"/>
    </location>
</feature>
<feature type="compositionally biased region" description="Acidic residues" evidence="4">
    <location>
        <begin position="2736"/>
        <end position="2746"/>
    </location>
</feature>
<feature type="compositionally biased region" description="Acidic residues" evidence="4">
    <location>
        <begin position="2606"/>
        <end position="2617"/>
    </location>
</feature>
<dbReference type="Pfam" id="PF00092">
    <property type="entry name" value="VWA"/>
    <property type="match status" value="1"/>
</dbReference>
<dbReference type="InterPro" id="IPR036465">
    <property type="entry name" value="vWFA_dom_sf"/>
</dbReference>
<dbReference type="SUPFAM" id="SSF53300">
    <property type="entry name" value="vWA-like"/>
    <property type="match status" value="1"/>
</dbReference>
<evidence type="ECO:0000259" key="5">
    <source>
        <dbReference type="PROSITE" id="PS50234"/>
    </source>
</evidence>
<feature type="compositionally biased region" description="Polar residues" evidence="4">
    <location>
        <begin position="2778"/>
        <end position="2795"/>
    </location>
</feature>
<keyword evidence="7" id="KW-1185">Reference proteome</keyword>
<feature type="compositionally biased region" description="Basic and acidic residues" evidence="4">
    <location>
        <begin position="2833"/>
        <end position="2861"/>
    </location>
</feature>
<name>A0AAD9VSR8_9HYME</name>
<dbReference type="PANTHER" id="PTHR48103">
    <property type="entry name" value="MIDASIN-RELATED"/>
    <property type="match status" value="1"/>
</dbReference>
<dbReference type="GO" id="GO:0005524">
    <property type="term" value="F:ATP binding"/>
    <property type="evidence" value="ECO:0007669"/>
    <property type="project" value="UniProtKB-KW"/>
</dbReference>
<organism evidence="6 7">
    <name type="scientific">Odynerus spinipes</name>
    <dbReference type="NCBI Taxonomy" id="1348599"/>
    <lineage>
        <taxon>Eukaryota</taxon>
        <taxon>Metazoa</taxon>
        <taxon>Ecdysozoa</taxon>
        <taxon>Arthropoda</taxon>
        <taxon>Hexapoda</taxon>
        <taxon>Insecta</taxon>
        <taxon>Pterygota</taxon>
        <taxon>Neoptera</taxon>
        <taxon>Endopterygota</taxon>
        <taxon>Hymenoptera</taxon>
        <taxon>Apocrita</taxon>
        <taxon>Aculeata</taxon>
        <taxon>Vespoidea</taxon>
        <taxon>Vespidae</taxon>
        <taxon>Eumeninae</taxon>
        <taxon>Odynerus</taxon>
    </lineage>
</organism>
<dbReference type="PANTHER" id="PTHR48103:SF2">
    <property type="entry name" value="MIDASIN"/>
    <property type="match status" value="1"/>
</dbReference>
<proteinExistence type="predicted"/>
<feature type="compositionally biased region" description="Acidic residues" evidence="4">
    <location>
        <begin position="2708"/>
        <end position="2717"/>
    </location>
</feature>
<dbReference type="Gene3D" id="3.40.50.300">
    <property type="entry name" value="P-loop containing nucleotide triphosphate hydrolases"/>
    <property type="match status" value="1"/>
</dbReference>
<dbReference type="InterPro" id="IPR027417">
    <property type="entry name" value="P-loop_NTPase"/>
</dbReference>
<feature type="compositionally biased region" description="Basic and acidic residues" evidence="4">
    <location>
        <begin position="2662"/>
        <end position="2676"/>
    </location>
</feature>
<dbReference type="GO" id="GO:0016887">
    <property type="term" value="F:ATP hydrolysis activity"/>
    <property type="evidence" value="ECO:0007669"/>
    <property type="project" value="InterPro"/>
</dbReference>
<keyword evidence="2" id="KW-0067">ATP-binding</keyword>
<gene>
    <name evidence="6" type="ORF">KPH14_010307</name>
</gene>
<feature type="compositionally biased region" description="Basic and acidic residues" evidence="4">
    <location>
        <begin position="2569"/>
        <end position="2605"/>
    </location>
</feature>
<dbReference type="SUPFAM" id="SSF52540">
    <property type="entry name" value="P-loop containing nucleoside triphosphate hydrolases"/>
    <property type="match status" value="1"/>
</dbReference>
<feature type="coiled-coil region" evidence="3">
    <location>
        <begin position="1362"/>
        <end position="1399"/>
    </location>
</feature>
<feature type="compositionally biased region" description="Acidic residues" evidence="4">
    <location>
        <begin position="2919"/>
        <end position="2934"/>
    </location>
</feature>
<feature type="compositionally biased region" description="Acidic residues" evidence="4">
    <location>
        <begin position="2631"/>
        <end position="2661"/>
    </location>
</feature>
<reference evidence="6" key="1">
    <citation type="submission" date="2021-08" db="EMBL/GenBank/DDBJ databases">
        <authorList>
            <person name="Misof B."/>
            <person name="Oliver O."/>
            <person name="Podsiadlowski L."/>
            <person name="Donath A."/>
            <person name="Peters R."/>
            <person name="Mayer C."/>
            <person name="Rust J."/>
            <person name="Gunkel S."/>
            <person name="Lesny P."/>
            <person name="Martin S."/>
            <person name="Oeyen J.P."/>
            <person name="Petersen M."/>
            <person name="Panagiotis P."/>
            <person name="Wilbrandt J."/>
            <person name="Tanja T."/>
        </authorList>
    </citation>
    <scope>NUCLEOTIDE SEQUENCE</scope>
    <source>
        <strain evidence="6">GBR_01_08_01A</strain>
        <tissue evidence="6">Thorax + abdomen</tissue>
    </source>
</reference>
<dbReference type="InterPro" id="IPR002035">
    <property type="entry name" value="VWF_A"/>
</dbReference>
<evidence type="ECO:0000256" key="4">
    <source>
        <dbReference type="SAM" id="MobiDB-lite"/>
    </source>
</evidence>
<feature type="domain" description="VWFA" evidence="5">
    <location>
        <begin position="3123"/>
        <end position="3316"/>
    </location>
</feature>
<keyword evidence="1" id="KW-0547">Nucleotide-binding</keyword>
<protein>
    <recommendedName>
        <fullName evidence="5">VWFA domain-containing protein</fullName>
    </recommendedName>
</protein>
<feature type="compositionally biased region" description="Acidic residues" evidence="4">
    <location>
        <begin position="2544"/>
        <end position="2554"/>
    </location>
</feature>
<accession>A0AAD9VSR8</accession>
<feature type="compositionally biased region" description="Acidic residues" evidence="4">
    <location>
        <begin position="2677"/>
        <end position="2700"/>
    </location>
</feature>
<reference evidence="6" key="2">
    <citation type="journal article" date="2023" name="Commun. Biol.">
        <title>Intrasexual cuticular hydrocarbon dimorphism in a wasp sheds light on hydrocarbon biosynthesis genes in Hymenoptera.</title>
        <authorList>
            <person name="Moris V.C."/>
            <person name="Podsiadlowski L."/>
            <person name="Martin S."/>
            <person name="Oeyen J.P."/>
            <person name="Donath A."/>
            <person name="Petersen M."/>
            <person name="Wilbrandt J."/>
            <person name="Misof B."/>
            <person name="Liedtke D."/>
            <person name="Thamm M."/>
            <person name="Scheiner R."/>
            <person name="Schmitt T."/>
            <person name="Niehuis O."/>
        </authorList>
    </citation>
    <scope>NUCLEOTIDE SEQUENCE</scope>
    <source>
        <strain evidence="6">GBR_01_08_01A</strain>
    </source>
</reference>
<dbReference type="GO" id="GO:0030687">
    <property type="term" value="C:preribosome, large subunit precursor"/>
    <property type="evidence" value="ECO:0007669"/>
    <property type="project" value="TreeGrafter"/>
</dbReference>
<comment type="caution">
    <text evidence="6">The sequence shown here is derived from an EMBL/GenBank/DDBJ whole genome shotgun (WGS) entry which is preliminary data.</text>
</comment>
<dbReference type="GO" id="GO:0005634">
    <property type="term" value="C:nucleus"/>
    <property type="evidence" value="ECO:0007669"/>
    <property type="project" value="TreeGrafter"/>
</dbReference>
<dbReference type="FunFam" id="3.40.50.410:FF:000028">
    <property type="entry name" value="Midasin"/>
    <property type="match status" value="1"/>
</dbReference>
<sequence>MEGVGRRSLGKGRTGGTDYNRHLEELLERTEDLLLECLKRKIHKSDLEQLANYHGLLEKIKHLSDDETDTTRTMATETQLFLRKSNELSKLVSGMKTLEPSYEPKLQEIEAKLKALSMFVEQEKCLNAGGKFEWVDSVLVKCLRDGTWLLIDQVNLCSPAVLDRLNGLLEPNGVLTIGERGVDNHGNVVTIKPHKNFRLFLTMDPRYGEISRAMRNRGVEIYMLGPKENVDYDPIDLKSMLYNSGVTKCHHQQALLEIYERMSKEIISLEKLNIVDLMHTAFLVARRLTRGFPPRQAIRSACIDVYIKARSTRTPEIKEFLVSVIEEIIDACITRESNVHLDLDAATWSVRNLQENSKLTIVRQEGVFLKSAIEICKFSNDLIPKSTYWNDFINLVSKDNGEILNVDITELLPYLLLDFYERSSLDDVEIRNLWLTRMLTNGDALKDLARKNKLLADEVLSFDFHTAERSLPWDLAFLPGIAANNADDKVMNDANKLALLLYLRTMITMDDTVLDETFVDEKEKTMSVKEYSMAVYHNKLSSILKNQPLVTDFVKLVYQTNACVNCLLRDSALVIDNEAYVEFRQNLRYCNRFFELGEMTLINKLERKNTNLEDIALLLRVHYKWLIKFIYKLFTSIDNSLFSEETINEMNKLFVTVNAINQLLLSTHDPFRKITKKIKKHLVVPLPHISETSMNVNVRIRKVLKNFLPWGDRSNDQAMKQGLRIMSIQLNDAMAIRYQMISLWNNIYSNPIVDDSISNAISEIEQFCESNHLGLNTPMEMSMVLEKINSIDSKELTAMSSNVQLWPIYEYLFLLSAHASYRKLCEHSTNTMTDSQYLFENFSKIPSIPANLIAILSTIFTNEIDSNQRMLLMAELCVLLSQFSEHTHAVKDSKALLHWNGIINDDADTSVVSYDAPKVHNFVDGAILMNLILELILQEAEQRKKDTILAATTLGTYAARTNQLNNLNNILWHNSVALTSRNYDLAKNDFIIMKFYLNLYVSAVENMYSENDIDKLITCAIEKQGKHRQSEIENTFSMEYLKPIEDLREIKKKLENVETNDDVIERGKTWMLVGYFELLIFGNLGYIDPIHKISLKLKCLEEDITDCKAAIYITTLQSHILRTSLQNEDVHPRYLAIKRYLEAISKERDSLELLKAFRPSSTGFTAFSKDIVNFRNTITSYEIIRKHIDRLTSAINKINENPSRESVKMAEDALREAEMWYLSVQRFAEQLEFKYYSSYPDMVLPLLVALIHLKQGVSLLINETQKRISSATMDSEEGDLETLIYNMARYPTIGSGQASLLQLVDTCTSNYTKLVISKSLRLVDTSVSIREQFRAIKCGLYELYNYIVLNRDLSKSHWRTLNELLQQLVSIWKQQQEEAEKQAAEKESLYKNKAVAQNQSKNNDELIAELQSLFPTYREKDFSDIENASEANLEQNVIPTETGECYSNIISNDDIKEVQQIHSTIVTSFINCKWIYRESNSVETNYIKPLLQRYEIVNVLLKNTKCNLSEEFTPKLYNSLHMLVSQSLQTTQDESTQQIMHSMIKVHKKSYDFYKDSNIQEAKQCLPLCECILNRINDLLKQWSEHPTLRSIKSIIERIYSFPVTSPVARFLTGLELLLVKLHQWEENAHSGVSLSNEILSLTQQIISWRKLELTCWKNCLDTAFENLRSQTSKWWFYLYALIESYVLKSVPEVATEFLKEKESISKEKLVELLERFINESPLGEFETRLDLLLTFHCHVLYFEPSAEKEDLLSILWNIHNYYKQFINDVNKKIQAFKSPIEKKLKDFVKIARWNDINYWAVKETVEKTHRTLHKFVKEYENSLRQSVLSCLTVTAESCKGDLDDGFRGDHSQKEYIINPDSFTISKTVKSKDINTLAINCKYLSKVGTFLDKAKRLCKEIILMSSYPVIRMDIENFIQEYIEQSMHLKKMEIDRSLPKGKQKSQAKSILQQKKMTLANYFKALNLMGVSYRIGILTWKNNIDKVIDFTVPPLDISVVTKYFNLTNLDEQMLIQWSGCDKYYYKSIIKLNALNAVLRTAQTDLGAQNIERCRGVSTHIMLMANKQRTVLSKLFNYYMPLRMLVTNLLQIDDSNINIPEQCIVENCIRNLKELMINLELGFEQLLLYLQCYPAETLFETQNNIFVLDTNTVPILNSCDNMILENVKTTLKDHLTLIRRIAKTFNSAFTCTKIKHMENTQEFFDLYHLKILEESYVKIENLGLQMNTLINAFSSINATHPIVESIAFLDTQIKSGINIFKELKKLSVDTSTDLLLEDSEITKCKENLDNLIHHILLIVQKKYKANISDNDAPYVNDDDNADDKEVEDDFEKDKLKEKLIEDLEKHIEELKISKVSELFNNLLIMVYQSKDYRRLLLKCLPIVEQYLLLAQFYLNEQVASFRVTCKLLYLQLNVFLDLATHGFCVPKDLDMEEGDGEGSEDKVQTGGMGLGEGEGQKDVSDRIESEDQLEDARRADEEEQKSEDKNCKEEEKGIEMSEDFDSKLQDMEKDENDEENNEEDDKDDEDLDKQMGETEEGAEQLDKEIWGDDQEESEDENNEPKDGEEQGQGEQIGDKEMTAKDSANKEDHNDKKEHHEDERQEEEKKEINEINEPEYNDDQVDPYHGKHPPQPEPEPLDLPEDMNLDDDDNVKEDNEGGDENPFDIDDMKDSKPPPEKETVDPTEEKDEQEEKDLDDDSSDEENNDGERVENMDTEEQADENADPKSTSNEAPDTNKEDENKDEETDDKQELEEKAAPSANDASKELDAAQQIDNGKDGSRDNVVQESQAEQNQETPTESSQDDSKNNGVGQSQSEHQESGHTGSSVDNTTTVSQQENKSKQIDKRKNPGTADEDRSLLDKTEPKTKKLKMIQSQEEISEQEQEDQSNNKDDIDMCQHIKNSEKFDDYTMDAATENQIKQQASNEEDEGNKEEKEESMDIDLHQDENEDPNKEEDNVPKQKPEKVAQDKNEQHKNDPSQKGGDIENNKMETNVEVEGDVATTVKVERGNETTFHTNIMDVDDNDTTNKSIETTRFEVEKMLSEWTYVPSTEEAAAAWNRLSAVTDSAARDLSEKLRLVLEPTQASRLKGDYRTGRRINMRKIIPYIASQFRKDKIWLRRTKPSKRDYQIVLALDDSSSMDDNHSKELAFESLSLISKAMTYLEVGQLCVMSFGEQVSVLHPLGETFTEQSGSRLIQEMRFEQKKTLVGQLVDFTVDMFETQCSSCDNAKLVVVLSDGRGIFSEGIDRVNCAVRRAKMSDIFLVFIIVDNPINKDSILDIRMPVFKDGKLLGIRSYMDNFPFPFYMILRDINTLPGVLSDALRQWFEVVGKIDT</sequence>
<feature type="compositionally biased region" description="Polar residues" evidence="4">
    <location>
        <begin position="2909"/>
        <end position="2918"/>
    </location>
</feature>
<dbReference type="Proteomes" id="UP001258017">
    <property type="component" value="Unassembled WGS sequence"/>
</dbReference>
<evidence type="ECO:0000256" key="2">
    <source>
        <dbReference type="ARBA" id="ARBA00022840"/>
    </source>
</evidence>
<evidence type="ECO:0000313" key="7">
    <source>
        <dbReference type="Proteomes" id="UP001258017"/>
    </source>
</evidence>
<dbReference type="CDD" id="cd01460">
    <property type="entry name" value="vWA_midasin"/>
    <property type="match status" value="1"/>
</dbReference>
<evidence type="ECO:0000313" key="6">
    <source>
        <dbReference type="EMBL" id="KAK2585693.1"/>
    </source>
</evidence>
<evidence type="ECO:0000256" key="3">
    <source>
        <dbReference type="SAM" id="Coils"/>
    </source>
</evidence>
<dbReference type="Pfam" id="PF07728">
    <property type="entry name" value="AAA_5"/>
    <property type="match status" value="1"/>
</dbReference>
<dbReference type="PROSITE" id="PS50234">
    <property type="entry name" value="VWFA"/>
    <property type="match status" value="1"/>
</dbReference>
<feature type="compositionally biased region" description="Basic and acidic residues" evidence="4">
    <location>
        <begin position="2935"/>
        <end position="2983"/>
    </location>
</feature>
<evidence type="ECO:0000256" key="1">
    <source>
        <dbReference type="ARBA" id="ARBA00022741"/>
    </source>
</evidence>
<dbReference type="GO" id="GO:0000027">
    <property type="term" value="P:ribosomal large subunit assembly"/>
    <property type="evidence" value="ECO:0007669"/>
    <property type="project" value="TreeGrafter"/>
</dbReference>